<evidence type="ECO:0000313" key="2">
    <source>
        <dbReference type="EMBL" id="VDD94892.1"/>
    </source>
</evidence>
<gene>
    <name evidence="2" type="ORF">EVEC_LOCUS9643</name>
</gene>
<keyword evidence="3" id="KW-1185">Reference proteome</keyword>
<dbReference type="EMBL" id="UXUI01010196">
    <property type="protein sequence ID" value="VDD94892.1"/>
    <property type="molecule type" value="Genomic_DNA"/>
</dbReference>
<evidence type="ECO:0000256" key="1">
    <source>
        <dbReference type="SAM" id="Coils"/>
    </source>
</evidence>
<dbReference type="OrthoDB" id="10438135at2759"/>
<dbReference type="AlphaFoldDB" id="A0A0N4VHJ7"/>
<feature type="coiled-coil region" evidence="1">
    <location>
        <begin position="25"/>
        <end position="52"/>
    </location>
</feature>
<protein>
    <submittedName>
        <fullName evidence="4">Muscle-specific protein</fullName>
    </submittedName>
</protein>
<name>A0A0N4VHJ7_ENTVE</name>
<evidence type="ECO:0000313" key="3">
    <source>
        <dbReference type="Proteomes" id="UP000274131"/>
    </source>
</evidence>
<accession>A0A0N4VHJ7</accession>
<dbReference type="Proteomes" id="UP000274131">
    <property type="component" value="Unassembled WGS sequence"/>
</dbReference>
<keyword evidence="1" id="KW-0175">Coiled coil</keyword>
<proteinExistence type="predicted"/>
<reference evidence="4" key="1">
    <citation type="submission" date="2017-02" db="UniProtKB">
        <authorList>
            <consortium name="WormBaseParasite"/>
        </authorList>
    </citation>
    <scope>IDENTIFICATION</scope>
</reference>
<evidence type="ECO:0000313" key="4">
    <source>
        <dbReference type="WBParaSite" id="EVEC_0001029801-mRNA-1"/>
    </source>
</evidence>
<sequence length="211" mass="24169">GNFQNICSICQELKKENVSISENLEERFEQDSKNVTEALKAIENELSEINEKVWWLPRSDLQQLYNESQSIKDDVSKKALEIEEIEAKSNGIRAKIEVYETEKETNIAKAIEQWIMLTEGRKRLHNIEGLFLDVSRLAENSAEIINLDSLRTFANNVAEKLKGVADYYDSNTATVQKIHSILHELAVKKVELQTKNISSKKKCAFLGFFCN</sequence>
<reference evidence="2 3" key="2">
    <citation type="submission" date="2018-10" db="EMBL/GenBank/DDBJ databases">
        <authorList>
            <consortium name="Pathogen Informatics"/>
        </authorList>
    </citation>
    <scope>NUCLEOTIDE SEQUENCE [LARGE SCALE GENOMIC DNA]</scope>
</reference>
<dbReference type="WBParaSite" id="EVEC_0001029801-mRNA-1">
    <property type="protein sequence ID" value="EVEC_0001029801-mRNA-1"/>
    <property type="gene ID" value="EVEC_0001029801"/>
</dbReference>
<organism evidence="4">
    <name type="scientific">Enterobius vermicularis</name>
    <name type="common">Human pinworm</name>
    <dbReference type="NCBI Taxonomy" id="51028"/>
    <lineage>
        <taxon>Eukaryota</taxon>
        <taxon>Metazoa</taxon>
        <taxon>Ecdysozoa</taxon>
        <taxon>Nematoda</taxon>
        <taxon>Chromadorea</taxon>
        <taxon>Rhabditida</taxon>
        <taxon>Spirurina</taxon>
        <taxon>Oxyuridomorpha</taxon>
        <taxon>Oxyuroidea</taxon>
        <taxon>Oxyuridae</taxon>
        <taxon>Enterobius</taxon>
    </lineage>
</organism>